<dbReference type="GeneID" id="20195209"/>
<dbReference type="InterPro" id="IPR003656">
    <property type="entry name" value="Znf_BED"/>
</dbReference>
<keyword evidence="5" id="KW-0862">Zinc</keyword>
<dbReference type="PANTHER" id="PTHR43674:SF2">
    <property type="entry name" value="BETA-UREIDOPROPIONASE"/>
    <property type="match status" value="1"/>
</dbReference>
<dbReference type="InterPro" id="IPR036526">
    <property type="entry name" value="C-N_Hydrolase_sf"/>
</dbReference>
<dbReference type="InterPro" id="IPR003010">
    <property type="entry name" value="C-N_Hydrolase"/>
</dbReference>
<dbReference type="InterPro" id="IPR050345">
    <property type="entry name" value="Aliph_Amidase/BUP"/>
</dbReference>
<keyword evidence="16" id="KW-1185">Reference proteome</keyword>
<dbReference type="EMBL" id="AMQM01003683">
    <property type="status" value="NOT_ANNOTATED_CDS"/>
    <property type="molecule type" value="Genomic_DNA"/>
</dbReference>
<evidence type="ECO:0000256" key="1">
    <source>
        <dbReference type="ARBA" id="ARBA00004668"/>
    </source>
</evidence>
<dbReference type="EnsemblMetazoa" id="HelroT110857">
    <property type="protein sequence ID" value="HelroP110857"/>
    <property type="gene ID" value="HelroG110857"/>
</dbReference>
<dbReference type="Proteomes" id="UP000015101">
    <property type="component" value="Unassembled WGS sequence"/>
</dbReference>
<comment type="catalytic activity">
    <reaction evidence="6">
        <text>3-(carbamoylamino)propanoate + H2O + 2 H(+) = beta-alanine + NH4(+) + CO2</text>
        <dbReference type="Rhea" id="RHEA:11184"/>
        <dbReference type="ChEBI" id="CHEBI:11892"/>
        <dbReference type="ChEBI" id="CHEBI:15377"/>
        <dbReference type="ChEBI" id="CHEBI:15378"/>
        <dbReference type="ChEBI" id="CHEBI:16526"/>
        <dbReference type="ChEBI" id="CHEBI:28938"/>
        <dbReference type="ChEBI" id="CHEBI:57966"/>
        <dbReference type="EC" id="3.5.1.6"/>
    </reaction>
</comment>
<dbReference type="SUPFAM" id="SSF56317">
    <property type="entry name" value="Carbon-nitrogen hydrolase"/>
    <property type="match status" value="1"/>
</dbReference>
<proteinExistence type="inferred from homology"/>
<dbReference type="GO" id="GO:0008270">
    <property type="term" value="F:zinc ion binding"/>
    <property type="evidence" value="ECO:0007669"/>
    <property type="project" value="UniProtKB-KW"/>
</dbReference>
<evidence type="ECO:0000256" key="6">
    <source>
        <dbReference type="ARBA" id="ARBA00050540"/>
    </source>
</evidence>
<reference evidence="14 16" key="2">
    <citation type="journal article" date="2013" name="Nature">
        <title>Insights into bilaterian evolution from three spiralian genomes.</title>
        <authorList>
            <person name="Simakov O."/>
            <person name="Marletaz F."/>
            <person name="Cho S.J."/>
            <person name="Edsinger-Gonzales E."/>
            <person name="Havlak P."/>
            <person name="Hellsten U."/>
            <person name="Kuo D.H."/>
            <person name="Larsson T."/>
            <person name="Lv J."/>
            <person name="Arendt D."/>
            <person name="Savage R."/>
            <person name="Osoegawa K."/>
            <person name="de Jong P."/>
            <person name="Grimwood J."/>
            <person name="Chapman J.A."/>
            <person name="Shapiro H."/>
            <person name="Aerts A."/>
            <person name="Otillar R.P."/>
            <person name="Terry A.Y."/>
            <person name="Boore J.L."/>
            <person name="Grigoriev I.V."/>
            <person name="Lindberg D.R."/>
            <person name="Seaver E.C."/>
            <person name="Weisblat D.A."/>
            <person name="Putnam N.H."/>
            <person name="Rokhsar D.S."/>
        </authorList>
    </citation>
    <scope>NUCLEOTIDE SEQUENCE</scope>
</reference>
<evidence type="ECO:0000256" key="9">
    <source>
        <dbReference type="ARBA" id="ARBA00066985"/>
    </source>
</evidence>
<sequence length="545" mass="61783">MASNGEEGRLINVPKIMDGTWFALSKTIGKTVVAECLICPNKFLSAHMGSTSNLLKHLRKKHKAEYEKYIEQRTNRRQSSSVATKSAEDGTGTPNTLKRKIFIPISSPREPKMRKVQNVMSIPMSSIDNFDHHHQDKFEEVESLECLLKNNIPQDDLKKVWSFLYGRELKQIKFEENVLSKCILMNLELEGFEIRGKPERIRPPRITRVGLIQHKIVLETTEPIDKQRDAIMERVGEILDVAGHNNVNVVCLQECWTSPFFMCTREKDPWLELAEDALTGPSTKMLSEFAKTYNMVIISPILERDEINGDQIFNTAVVISNTGKVIGKTRKNHIPRVGDFNESSYYIEGDMGHAVFDTCYGKLGVNICYGRHHPQNWMAYGLNGAEIVFNPSATVSGLSEPLWPIEARNAAVANSYYACAVNRVGTEVYPHEFTSGDKKPAHKEFGHFYGSSYVAAPDGCRTPGLSRLNDGLLVVDCDLNLCRQVKDNWGFRMTQRLPLYADLLTRASRQNFEPQIIRDLSRTDEDFKIGLCDNDNYNDDTSSFK</sequence>
<dbReference type="HOGENOM" id="CLU_030130_4_1_1"/>
<dbReference type="EMBL" id="KB096275">
    <property type="protein sequence ID" value="ESO06773.1"/>
    <property type="molecule type" value="Genomic_DNA"/>
</dbReference>
<evidence type="ECO:0000313" key="15">
    <source>
        <dbReference type="EnsemblMetazoa" id="HelroP110857"/>
    </source>
</evidence>
<dbReference type="GO" id="GO:0003837">
    <property type="term" value="F:beta-ureidopropionase activity"/>
    <property type="evidence" value="ECO:0000318"/>
    <property type="project" value="GO_Central"/>
</dbReference>
<comment type="catalytic activity">
    <reaction evidence="7">
        <text>3-(carbamoylamino)-2-methylpropanoate + H2O + 2 H(+) = (R)-3-amino-2-methylpropanoate + NH4(+) + CO2</text>
        <dbReference type="Rhea" id="RHEA:37339"/>
        <dbReference type="ChEBI" id="CHEBI:15377"/>
        <dbReference type="ChEBI" id="CHEBI:15378"/>
        <dbReference type="ChEBI" id="CHEBI:16526"/>
        <dbReference type="ChEBI" id="CHEBI:28938"/>
        <dbReference type="ChEBI" id="CHEBI:57731"/>
        <dbReference type="ChEBI" id="CHEBI:74414"/>
        <dbReference type="EC" id="3.5.1.6"/>
    </reaction>
</comment>
<feature type="domain" description="CN hydrolase" evidence="13">
    <location>
        <begin position="207"/>
        <end position="479"/>
    </location>
</feature>
<dbReference type="EC" id="3.5.1.6" evidence="9"/>
<keyword evidence="2" id="KW-0479">Metal-binding</keyword>
<dbReference type="eggNOG" id="KOG0808">
    <property type="taxonomic scope" value="Eukaryota"/>
</dbReference>
<organism evidence="15 16">
    <name type="scientific">Helobdella robusta</name>
    <name type="common">Californian leech</name>
    <dbReference type="NCBI Taxonomy" id="6412"/>
    <lineage>
        <taxon>Eukaryota</taxon>
        <taxon>Metazoa</taxon>
        <taxon>Spiralia</taxon>
        <taxon>Lophotrochozoa</taxon>
        <taxon>Annelida</taxon>
        <taxon>Clitellata</taxon>
        <taxon>Hirudinea</taxon>
        <taxon>Rhynchobdellida</taxon>
        <taxon>Glossiphoniidae</taxon>
        <taxon>Helobdella</taxon>
    </lineage>
</organism>
<accession>T1EF57</accession>
<dbReference type="InParanoid" id="T1EF57"/>
<evidence type="ECO:0000259" key="13">
    <source>
        <dbReference type="PROSITE" id="PS50263"/>
    </source>
</evidence>
<keyword evidence="3" id="KW-0863">Zinc-finger</keyword>
<feature type="region of interest" description="Disordered" evidence="12">
    <location>
        <begin position="72"/>
        <end position="96"/>
    </location>
</feature>
<dbReference type="AlphaFoldDB" id="T1EF57"/>
<evidence type="ECO:0000256" key="7">
    <source>
        <dbReference type="ARBA" id="ARBA00050552"/>
    </source>
</evidence>
<dbReference type="OrthoDB" id="412018at2759"/>
<dbReference type="FunFam" id="3.60.110.10:FF:000008">
    <property type="entry name" value="Beta-alanine synthase"/>
    <property type="match status" value="1"/>
</dbReference>
<dbReference type="GO" id="GO:0033396">
    <property type="term" value="P:beta-alanine biosynthetic process via 3-ureidopropionate"/>
    <property type="evidence" value="ECO:0000318"/>
    <property type="project" value="GO_Central"/>
</dbReference>
<evidence type="ECO:0000256" key="8">
    <source>
        <dbReference type="ARBA" id="ARBA00061249"/>
    </source>
</evidence>
<comment type="similarity">
    <text evidence="8">Belongs to the carbon-nitrogen hydrolase superfamily. BUP family.</text>
</comment>
<evidence type="ECO:0000256" key="11">
    <source>
        <dbReference type="ARBA" id="ARBA00075038"/>
    </source>
</evidence>
<evidence type="ECO:0000313" key="16">
    <source>
        <dbReference type="Proteomes" id="UP000015101"/>
    </source>
</evidence>
<comment type="pathway">
    <text evidence="1">Amino-acid biosynthesis; beta-alanine biosynthesis.</text>
</comment>
<dbReference type="PROSITE" id="PS50263">
    <property type="entry name" value="CN_HYDROLASE"/>
    <property type="match status" value="1"/>
</dbReference>
<dbReference type="RefSeq" id="XP_009014869.1">
    <property type="nucleotide sequence ID" value="XM_009016621.1"/>
</dbReference>
<dbReference type="PANTHER" id="PTHR43674">
    <property type="entry name" value="NITRILASE C965.09-RELATED"/>
    <property type="match status" value="1"/>
</dbReference>
<reference evidence="16" key="1">
    <citation type="submission" date="2012-12" db="EMBL/GenBank/DDBJ databases">
        <authorList>
            <person name="Hellsten U."/>
            <person name="Grimwood J."/>
            <person name="Chapman J.A."/>
            <person name="Shapiro H."/>
            <person name="Aerts A."/>
            <person name="Otillar R.P."/>
            <person name="Terry A.Y."/>
            <person name="Boore J.L."/>
            <person name="Simakov O."/>
            <person name="Marletaz F."/>
            <person name="Cho S.-J."/>
            <person name="Edsinger-Gonzales E."/>
            <person name="Havlak P."/>
            <person name="Kuo D.-H."/>
            <person name="Larsson T."/>
            <person name="Lv J."/>
            <person name="Arendt D."/>
            <person name="Savage R."/>
            <person name="Osoegawa K."/>
            <person name="de Jong P."/>
            <person name="Lindberg D.R."/>
            <person name="Seaver E.C."/>
            <person name="Weisblat D.A."/>
            <person name="Putnam N.H."/>
            <person name="Grigoriev I.V."/>
            <person name="Rokhsar D.S."/>
        </authorList>
    </citation>
    <scope>NUCLEOTIDE SEQUENCE</scope>
</reference>
<protein>
    <recommendedName>
        <fullName evidence="10">Beta-ureidopropionase</fullName>
        <ecNumber evidence="9">3.5.1.6</ecNumber>
    </recommendedName>
    <alternativeName>
        <fullName evidence="11">N-carbamoyl-beta-alanine amidohydrolase</fullName>
    </alternativeName>
</protein>
<dbReference type="FunCoup" id="T1EF57">
    <property type="interactions" value="149"/>
</dbReference>
<dbReference type="STRING" id="6412.T1EF57"/>
<evidence type="ECO:0000256" key="4">
    <source>
        <dbReference type="ARBA" id="ARBA00022801"/>
    </source>
</evidence>
<evidence type="ECO:0000256" key="5">
    <source>
        <dbReference type="ARBA" id="ARBA00022833"/>
    </source>
</evidence>
<dbReference type="KEGG" id="hro:HELRODRAFT_110857"/>
<evidence type="ECO:0000256" key="10">
    <source>
        <dbReference type="ARBA" id="ARBA00074804"/>
    </source>
</evidence>
<reference evidence="15" key="3">
    <citation type="submission" date="2015-06" db="UniProtKB">
        <authorList>
            <consortium name="EnsemblMetazoa"/>
        </authorList>
    </citation>
    <scope>IDENTIFICATION</scope>
</reference>
<evidence type="ECO:0000256" key="12">
    <source>
        <dbReference type="SAM" id="MobiDB-lite"/>
    </source>
</evidence>
<dbReference type="CTD" id="20195209"/>
<dbReference type="OMA" id="ILWETIW"/>
<dbReference type="Pfam" id="PF02892">
    <property type="entry name" value="zf-BED"/>
    <property type="match status" value="1"/>
</dbReference>
<dbReference type="Pfam" id="PF00795">
    <property type="entry name" value="CN_hydrolase"/>
    <property type="match status" value="1"/>
</dbReference>
<dbReference type="Gene3D" id="3.60.110.10">
    <property type="entry name" value="Carbon-nitrogen hydrolase"/>
    <property type="match status" value="1"/>
</dbReference>
<gene>
    <name evidence="15" type="primary">20195209</name>
    <name evidence="14" type="ORF">HELRODRAFT_110857</name>
</gene>
<dbReference type="GO" id="GO:0003677">
    <property type="term" value="F:DNA binding"/>
    <property type="evidence" value="ECO:0007669"/>
    <property type="project" value="InterPro"/>
</dbReference>
<name>T1EF57_HELRO</name>
<evidence type="ECO:0000256" key="3">
    <source>
        <dbReference type="ARBA" id="ARBA00022771"/>
    </source>
</evidence>
<keyword evidence="4" id="KW-0378">Hydrolase</keyword>
<evidence type="ECO:0000313" key="14">
    <source>
        <dbReference type="EMBL" id="ESO06773.1"/>
    </source>
</evidence>
<evidence type="ECO:0000256" key="2">
    <source>
        <dbReference type="ARBA" id="ARBA00022723"/>
    </source>
</evidence>